<dbReference type="NCBIfam" id="TIGR02215">
    <property type="entry name" value="phage_chp_gp8"/>
    <property type="match status" value="1"/>
</dbReference>
<dbReference type="InterPro" id="IPR021146">
    <property type="entry name" value="Phage_gp6-like_head-tail"/>
</dbReference>
<dbReference type="InterPro" id="IPR011738">
    <property type="entry name" value="Phage_CHP"/>
</dbReference>
<name>A0A6J5MP51_9CAUD</name>
<proteinExistence type="predicted"/>
<gene>
    <name evidence="1" type="ORF">UFOVP535_10</name>
</gene>
<protein>
    <recommendedName>
        <fullName evidence="2">Gp6 domain containing protein</fullName>
    </recommendedName>
</protein>
<organism evidence="1">
    <name type="scientific">uncultured Caudovirales phage</name>
    <dbReference type="NCBI Taxonomy" id="2100421"/>
    <lineage>
        <taxon>Viruses</taxon>
        <taxon>Duplodnaviria</taxon>
        <taxon>Heunggongvirae</taxon>
        <taxon>Uroviricota</taxon>
        <taxon>Caudoviricetes</taxon>
        <taxon>Peduoviridae</taxon>
        <taxon>Maltschvirus</taxon>
        <taxon>Maltschvirus maltsch</taxon>
    </lineage>
</organism>
<dbReference type="NCBIfam" id="TIGR01560">
    <property type="entry name" value="put_DNA_pack"/>
    <property type="match status" value="1"/>
</dbReference>
<evidence type="ECO:0000313" key="1">
    <source>
        <dbReference type="EMBL" id="CAB4148544.1"/>
    </source>
</evidence>
<reference evidence="1" key="1">
    <citation type="submission" date="2020-04" db="EMBL/GenBank/DDBJ databases">
        <authorList>
            <person name="Chiriac C."/>
            <person name="Salcher M."/>
            <person name="Ghai R."/>
            <person name="Kavagutti S V."/>
        </authorList>
    </citation>
    <scope>NUCLEOTIDE SEQUENCE</scope>
</reference>
<accession>A0A6J5MP51</accession>
<dbReference type="Gene3D" id="1.10.3230.30">
    <property type="entry name" value="Phage gp6-like head-tail connector protein"/>
    <property type="match status" value="1"/>
</dbReference>
<dbReference type="EMBL" id="LR796506">
    <property type="protein sequence ID" value="CAB4148544.1"/>
    <property type="molecule type" value="Genomic_DNA"/>
</dbReference>
<dbReference type="CDD" id="cd08054">
    <property type="entry name" value="gp6"/>
    <property type="match status" value="1"/>
</dbReference>
<evidence type="ECO:0008006" key="2">
    <source>
        <dbReference type="Google" id="ProtNLM"/>
    </source>
</evidence>
<sequence length="172" mass="19177">MVEYNSVLDVQFQDGVITEPVTLTEAKNFCKIDISTDDDLINVLITAARQMCEAYTGVGFVEHDVVAVLNNSNGDIYIPYGPMIEIISVEDDAGRVLVLDLDYTIGGNEFKRLRTPQGNNITIDYITGYTTLPEALKTALLNQVYYLYDNRSVGVDDISPIAKIILNLYKRV</sequence>
<dbReference type="Pfam" id="PF05135">
    <property type="entry name" value="Phage_connect_1"/>
    <property type="match status" value="1"/>
</dbReference>
<dbReference type="InterPro" id="IPR006450">
    <property type="entry name" value="Phage_HK97_gp6-like"/>
</dbReference>